<dbReference type="AlphaFoldDB" id="A8F8M7"/>
<evidence type="ECO:0000256" key="2">
    <source>
        <dbReference type="ARBA" id="ARBA00023002"/>
    </source>
</evidence>
<proteinExistence type="inferred from homology"/>
<comment type="similarity">
    <text evidence="4">Belongs to the GcvP family. N-terminal subunit subfamily.</text>
</comment>
<dbReference type="Proteomes" id="UP000002016">
    <property type="component" value="Chromosome"/>
</dbReference>
<dbReference type="EC" id="1.4.4.2" evidence="4"/>
<keyword evidence="2 4" id="KW-0560">Oxidoreductase</keyword>
<evidence type="ECO:0000256" key="4">
    <source>
        <dbReference type="HAMAP-Rule" id="MF_00712"/>
    </source>
</evidence>
<dbReference type="SUPFAM" id="SSF53383">
    <property type="entry name" value="PLP-dependent transferases"/>
    <property type="match status" value="1"/>
</dbReference>
<reference evidence="6 7" key="2">
    <citation type="journal article" date="2009" name="Proc. Natl. Acad. Sci. U.S.A.">
        <title>On the chimeric nature, thermophilic origin, and phylogenetic placement of the Thermotogales.</title>
        <authorList>
            <person name="Zhaxybayeva O."/>
            <person name="Swithers K.S."/>
            <person name="Lapierre P."/>
            <person name="Fournier G.P."/>
            <person name="Bickhart D.M."/>
            <person name="DeBoy R.T."/>
            <person name="Nelson K.E."/>
            <person name="Nesbo C.L."/>
            <person name="Doolittle W.F."/>
            <person name="Gogarten J.P."/>
            <person name="Noll K.M."/>
        </authorList>
    </citation>
    <scope>NUCLEOTIDE SEQUENCE [LARGE SCALE GENOMIC DNA]</scope>
    <source>
        <strain evidence="7">ATCC BAA-301 / DSM 14385 / NBRC 107922 / TMO</strain>
    </source>
</reference>
<keyword evidence="7" id="KW-1185">Reference proteome</keyword>
<dbReference type="CDD" id="cd00613">
    <property type="entry name" value="GDC-P"/>
    <property type="match status" value="1"/>
</dbReference>
<dbReference type="InterPro" id="IPR049315">
    <property type="entry name" value="GDC-P_N"/>
</dbReference>
<dbReference type="Gene3D" id="3.40.640.10">
    <property type="entry name" value="Type I PLP-dependent aspartate aminotransferase-like (Major domain)"/>
    <property type="match status" value="1"/>
</dbReference>
<evidence type="ECO:0000256" key="3">
    <source>
        <dbReference type="ARBA" id="ARBA00049026"/>
    </source>
</evidence>
<dbReference type="KEGG" id="tle:Tlet_1957"/>
<dbReference type="HAMAP" id="MF_00712">
    <property type="entry name" value="GcvPA"/>
    <property type="match status" value="1"/>
</dbReference>
<evidence type="ECO:0000256" key="1">
    <source>
        <dbReference type="ARBA" id="ARBA00003788"/>
    </source>
</evidence>
<dbReference type="InterPro" id="IPR023010">
    <property type="entry name" value="GcvPA"/>
</dbReference>
<dbReference type="PANTHER" id="PTHR42806:SF1">
    <property type="entry name" value="GLYCINE DEHYDROGENASE (DECARBOXYLATING)"/>
    <property type="match status" value="1"/>
</dbReference>
<evidence type="ECO:0000313" key="6">
    <source>
        <dbReference type="EMBL" id="ABV34511.1"/>
    </source>
</evidence>
<dbReference type="OrthoDB" id="9771867at2"/>
<accession>A8F8M7</accession>
<reference evidence="6 7" key="1">
    <citation type="submission" date="2007-08" db="EMBL/GenBank/DDBJ databases">
        <title>Complete sequence of Thermotoga lettingae TMO.</title>
        <authorList>
            <consortium name="US DOE Joint Genome Institute"/>
            <person name="Copeland A."/>
            <person name="Lucas S."/>
            <person name="Lapidus A."/>
            <person name="Barry K."/>
            <person name="Glavina del Rio T."/>
            <person name="Dalin E."/>
            <person name="Tice H."/>
            <person name="Pitluck S."/>
            <person name="Foster B."/>
            <person name="Bruce D."/>
            <person name="Schmutz J."/>
            <person name="Larimer F."/>
            <person name="Land M."/>
            <person name="Hauser L."/>
            <person name="Kyrpides N."/>
            <person name="Mikhailova N."/>
            <person name="Nelson K."/>
            <person name="Gogarten J.P."/>
            <person name="Noll K."/>
            <person name="Richardson P."/>
        </authorList>
    </citation>
    <scope>NUCLEOTIDE SEQUENCE [LARGE SCALE GENOMIC DNA]</scope>
    <source>
        <strain evidence="7">ATCC BAA-301 / DSM 14385 / NBRC 107922 / TMO</strain>
    </source>
</reference>
<dbReference type="STRING" id="416591.Tlet_1957"/>
<comment type="catalytic activity">
    <reaction evidence="3 4">
        <text>N(6)-[(R)-lipoyl]-L-lysyl-[glycine-cleavage complex H protein] + glycine + H(+) = N(6)-[(R)-S(8)-aminomethyldihydrolipoyl]-L-lysyl-[glycine-cleavage complex H protein] + CO2</text>
        <dbReference type="Rhea" id="RHEA:24304"/>
        <dbReference type="Rhea" id="RHEA-COMP:10494"/>
        <dbReference type="Rhea" id="RHEA-COMP:10495"/>
        <dbReference type="ChEBI" id="CHEBI:15378"/>
        <dbReference type="ChEBI" id="CHEBI:16526"/>
        <dbReference type="ChEBI" id="CHEBI:57305"/>
        <dbReference type="ChEBI" id="CHEBI:83099"/>
        <dbReference type="ChEBI" id="CHEBI:83143"/>
        <dbReference type="EC" id="1.4.4.2"/>
    </reaction>
</comment>
<evidence type="ECO:0000259" key="5">
    <source>
        <dbReference type="Pfam" id="PF02347"/>
    </source>
</evidence>
<dbReference type="InterPro" id="IPR015421">
    <property type="entry name" value="PyrdxlP-dep_Trfase_major"/>
</dbReference>
<protein>
    <recommendedName>
        <fullName evidence="4">Probable glycine dehydrogenase (decarboxylating) subunit 1</fullName>
        <ecNumber evidence="4">1.4.4.2</ecNumber>
    </recommendedName>
    <alternativeName>
        <fullName evidence="4">Glycine cleavage system P-protein subunit 1</fullName>
    </alternativeName>
    <alternativeName>
        <fullName evidence="4">Glycine decarboxylase subunit 1</fullName>
    </alternativeName>
    <alternativeName>
        <fullName evidence="4">Glycine dehydrogenase (aminomethyl-transferring) subunit 1</fullName>
    </alternativeName>
</protein>
<dbReference type="PIRSF" id="PIRSF006815">
    <property type="entry name" value="GcvPA"/>
    <property type="match status" value="1"/>
</dbReference>
<dbReference type="InterPro" id="IPR015424">
    <property type="entry name" value="PyrdxlP-dep_Trfase"/>
</dbReference>
<dbReference type="GO" id="GO:0019464">
    <property type="term" value="P:glycine decarboxylation via glycine cleavage system"/>
    <property type="evidence" value="ECO:0007669"/>
    <property type="project" value="UniProtKB-UniRule"/>
</dbReference>
<sequence length="443" mass="49773">MNPYIPHTEDEIRQMLEVIGIETVEELYRDIPVTSKNLNLPDGLDEFTVVSKLKNLSLKNMVIEKPNIFMGAGVYAHYIPQIVKFLSSRPEFVTAYTPYQAEVSQGTLQALFEYQTMVCELTGMEVANSSMYDGASALAEAVLMAHRISNKRKVLISRAVHPEYIQTCYTYATAQDIEFETVPVTKSGMTDLAVLKKLIDDDTSAVVVQYPNFFGIVEDLKMIREYADGLVLIVVTEPFALSLLEPPGSFGADIVVGEGQPLGVSMNYGGPGVGFFATLEKYVRKMPGRLIGETKDSEEKTGYVMILQTREQHIRREKATSNICTNHALMAVTNAIFMSILGPQGMREVAERSYTNAHYLAKKLLESGFELVFDGPFYNEFIVRMRSEYDKIWRKLFNNGILAPLPLEWYYSEFKDCALACATEVNTKESIEKLVDLLGRDIV</sequence>
<dbReference type="eggNOG" id="COG0403">
    <property type="taxonomic scope" value="Bacteria"/>
</dbReference>
<organism evidence="6 7">
    <name type="scientific">Pseudothermotoga lettingae (strain ATCC BAA-301 / DSM 14385 / NBRC 107922 / TMO)</name>
    <name type="common">Thermotoga lettingae</name>
    <dbReference type="NCBI Taxonomy" id="416591"/>
    <lineage>
        <taxon>Bacteria</taxon>
        <taxon>Thermotogati</taxon>
        <taxon>Thermotogota</taxon>
        <taxon>Thermotogae</taxon>
        <taxon>Thermotogales</taxon>
        <taxon>Thermotogaceae</taxon>
        <taxon>Pseudothermotoga</taxon>
    </lineage>
</organism>
<comment type="function">
    <text evidence="1 4">The glycine cleavage system catalyzes the degradation of glycine. The P protein binds the alpha-amino group of glycine through its pyridoxal phosphate cofactor; CO(2) is released and the remaining methylamine moiety is then transferred to the lipoamide cofactor of the H protein.</text>
</comment>
<dbReference type="GO" id="GO:0004375">
    <property type="term" value="F:glycine dehydrogenase (decarboxylating) activity"/>
    <property type="evidence" value="ECO:0007669"/>
    <property type="project" value="UniProtKB-EC"/>
</dbReference>
<dbReference type="HOGENOM" id="CLU_004620_0_2_0"/>
<dbReference type="Gene3D" id="3.90.1150.10">
    <property type="entry name" value="Aspartate Aminotransferase, domain 1"/>
    <property type="match status" value="1"/>
</dbReference>
<evidence type="ECO:0000313" key="7">
    <source>
        <dbReference type="Proteomes" id="UP000002016"/>
    </source>
</evidence>
<dbReference type="RefSeq" id="WP_012003987.1">
    <property type="nucleotide sequence ID" value="NC_009828.1"/>
</dbReference>
<dbReference type="GO" id="GO:0009116">
    <property type="term" value="P:nucleoside metabolic process"/>
    <property type="evidence" value="ECO:0007669"/>
    <property type="project" value="InterPro"/>
</dbReference>
<feature type="domain" description="Glycine cleavage system P-protein N-terminal" evidence="5">
    <location>
        <begin position="4"/>
        <end position="437"/>
    </location>
</feature>
<name>A8F8M7_PSELT</name>
<dbReference type="InterPro" id="IPR020581">
    <property type="entry name" value="GDC_P"/>
</dbReference>
<dbReference type="EMBL" id="CP000812">
    <property type="protein sequence ID" value="ABV34511.1"/>
    <property type="molecule type" value="Genomic_DNA"/>
</dbReference>
<dbReference type="InterPro" id="IPR015422">
    <property type="entry name" value="PyrdxlP-dep_Trfase_small"/>
</dbReference>
<dbReference type="PANTHER" id="PTHR42806">
    <property type="entry name" value="GLYCINE CLEAVAGE SYSTEM P-PROTEIN"/>
    <property type="match status" value="1"/>
</dbReference>
<comment type="subunit">
    <text evidence="4">The glycine cleavage system is composed of four proteins: P, T, L and H. In this organism, the P 'protein' is a heterodimer of two subunits.</text>
</comment>
<dbReference type="NCBIfam" id="NF001696">
    <property type="entry name" value="PRK00451.1"/>
    <property type="match status" value="1"/>
</dbReference>
<gene>
    <name evidence="4" type="primary">gcvPA</name>
    <name evidence="6" type="ordered locus">Tlet_1957</name>
</gene>
<dbReference type="Pfam" id="PF02347">
    <property type="entry name" value="GDC-P"/>
    <property type="match status" value="1"/>
</dbReference>